<comment type="similarity">
    <text evidence="3 12">Belongs to the thiolase-like superfamily. Thiolase family.</text>
</comment>
<dbReference type="InterPro" id="IPR020617">
    <property type="entry name" value="Thiolase_C"/>
</dbReference>
<dbReference type="PROSITE" id="PS00737">
    <property type="entry name" value="THIOLASE_2"/>
    <property type="match status" value="1"/>
</dbReference>
<dbReference type="OMA" id="WTVMRNC"/>
<name>A0A137NTK6_CONC2</name>
<feature type="active site" description="Acyl-thioester intermediate" evidence="11">
    <location>
        <position position="114"/>
    </location>
</feature>
<evidence type="ECO:0000256" key="6">
    <source>
        <dbReference type="ARBA" id="ARBA00022946"/>
    </source>
</evidence>
<organism evidence="15 16">
    <name type="scientific">Conidiobolus coronatus (strain ATCC 28846 / CBS 209.66 / NRRL 28638)</name>
    <name type="common">Delacroixia coronata</name>
    <dbReference type="NCBI Taxonomy" id="796925"/>
    <lineage>
        <taxon>Eukaryota</taxon>
        <taxon>Fungi</taxon>
        <taxon>Fungi incertae sedis</taxon>
        <taxon>Zoopagomycota</taxon>
        <taxon>Entomophthoromycotina</taxon>
        <taxon>Entomophthoromycetes</taxon>
        <taxon>Entomophthorales</taxon>
        <taxon>Ancylistaceae</taxon>
        <taxon>Conidiobolus</taxon>
    </lineage>
</organism>
<accession>A0A137NTK6</accession>
<evidence type="ECO:0000259" key="13">
    <source>
        <dbReference type="Pfam" id="PF00108"/>
    </source>
</evidence>
<evidence type="ECO:0000259" key="14">
    <source>
        <dbReference type="Pfam" id="PF02803"/>
    </source>
</evidence>
<dbReference type="InterPro" id="IPR020613">
    <property type="entry name" value="Thiolase_CS"/>
</dbReference>
<evidence type="ECO:0000256" key="1">
    <source>
        <dbReference type="ARBA" id="ARBA00004275"/>
    </source>
</evidence>
<dbReference type="NCBIfam" id="TIGR01930">
    <property type="entry name" value="AcCoA-C-Actrans"/>
    <property type="match status" value="1"/>
</dbReference>
<dbReference type="GO" id="GO:0005777">
    <property type="term" value="C:peroxisome"/>
    <property type="evidence" value="ECO:0007669"/>
    <property type="project" value="UniProtKB-SubCell"/>
</dbReference>
<feature type="active site" description="Proton acceptor" evidence="11">
    <location>
        <position position="369"/>
    </location>
</feature>
<dbReference type="FunFam" id="3.40.47.10:FF:000010">
    <property type="entry name" value="Acetyl-CoA acetyltransferase (Thiolase)"/>
    <property type="match status" value="1"/>
</dbReference>
<dbReference type="InterPro" id="IPR050215">
    <property type="entry name" value="Thiolase-like_sf_Thiolase"/>
</dbReference>
<evidence type="ECO:0000256" key="3">
    <source>
        <dbReference type="ARBA" id="ARBA00010982"/>
    </source>
</evidence>
<sequence>MANSRLQLISNHLSANVSPTKIGVKSPNDVVIVAAVRTPLTKARKGGLRETCIEDMLSVVFKELLKRSKVDPKLIEDVIIGNCLTSTAATVARMASLHAGIPNTAGCASINRQCSSGLQACVSIANSIQSGLIDIGIGGGAESMTIYSNFFPAEKISEEIPQNEEAADCLTPMGNTSENVAREFKIARDTQDEFALESHKKAIAAQKAGYFKEEIVPITVTVTDKEGNEKKVTLDKDDGAREGLTIDQLKKLRPAFEDEGTTTAGNSSQVTDGAAGVLLARRSVAEKLGLPIIGKYVTAAVVGVPPRIMGIGPVAAIPEACRRAGISVQDVDIFELNEAFASQATYCINKLGIDPKKVNPKGGAIALGHPLGCTGARLISTLMPELKRQDKKVGAVTMCIGTGMGMCGIFERE</sequence>
<dbReference type="Pfam" id="PF00108">
    <property type="entry name" value="Thiolase_N"/>
    <property type="match status" value="1"/>
</dbReference>
<dbReference type="CDD" id="cd00751">
    <property type="entry name" value="thiolase"/>
    <property type="match status" value="1"/>
</dbReference>
<dbReference type="InterPro" id="IPR016039">
    <property type="entry name" value="Thiolase-like"/>
</dbReference>
<keyword evidence="9 12" id="KW-0012">Acyltransferase</keyword>
<evidence type="ECO:0000256" key="2">
    <source>
        <dbReference type="ARBA" id="ARBA00004872"/>
    </source>
</evidence>
<dbReference type="InterPro" id="IPR002155">
    <property type="entry name" value="Thiolase"/>
</dbReference>
<dbReference type="AlphaFoldDB" id="A0A137NTK6"/>
<evidence type="ECO:0000256" key="10">
    <source>
        <dbReference type="ARBA" id="ARBA00047605"/>
    </source>
</evidence>
<dbReference type="PIRSF" id="PIRSF000429">
    <property type="entry name" value="Ac-CoA_Ac_transf"/>
    <property type="match status" value="1"/>
</dbReference>
<evidence type="ECO:0000256" key="7">
    <source>
        <dbReference type="ARBA" id="ARBA00023098"/>
    </source>
</evidence>
<dbReference type="PANTHER" id="PTHR43853">
    <property type="entry name" value="3-KETOACYL-COA THIOLASE, PEROXISOMAL"/>
    <property type="match status" value="1"/>
</dbReference>
<feature type="domain" description="Thiolase N-terminal" evidence="13">
    <location>
        <begin position="30"/>
        <end position="282"/>
    </location>
</feature>
<dbReference type="GO" id="GO:0006635">
    <property type="term" value="P:fatty acid beta-oxidation"/>
    <property type="evidence" value="ECO:0007669"/>
    <property type="project" value="TreeGrafter"/>
</dbReference>
<keyword evidence="6" id="KW-0809">Transit peptide</keyword>
<dbReference type="SUPFAM" id="SSF53901">
    <property type="entry name" value="Thiolase-like"/>
    <property type="match status" value="2"/>
</dbReference>
<keyword evidence="7" id="KW-0443">Lipid metabolism</keyword>
<evidence type="ECO:0000256" key="8">
    <source>
        <dbReference type="ARBA" id="ARBA00023140"/>
    </source>
</evidence>
<keyword evidence="5" id="KW-0276">Fatty acid metabolism</keyword>
<evidence type="ECO:0000313" key="16">
    <source>
        <dbReference type="Proteomes" id="UP000070444"/>
    </source>
</evidence>
<evidence type="ECO:0000256" key="11">
    <source>
        <dbReference type="PIRSR" id="PIRSR000429-1"/>
    </source>
</evidence>
<reference evidence="15 16" key="1">
    <citation type="journal article" date="2015" name="Genome Biol. Evol.">
        <title>Phylogenomic analyses indicate that early fungi evolved digesting cell walls of algal ancestors of land plants.</title>
        <authorList>
            <person name="Chang Y."/>
            <person name="Wang S."/>
            <person name="Sekimoto S."/>
            <person name="Aerts A.L."/>
            <person name="Choi C."/>
            <person name="Clum A."/>
            <person name="LaButti K.M."/>
            <person name="Lindquist E.A."/>
            <person name="Yee Ngan C."/>
            <person name="Ohm R.A."/>
            <person name="Salamov A.A."/>
            <person name="Grigoriev I.V."/>
            <person name="Spatafora J.W."/>
            <person name="Berbee M.L."/>
        </authorList>
    </citation>
    <scope>NUCLEOTIDE SEQUENCE [LARGE SCALE GENOMIC DNA]</scope>
    <source>
        <strain evidence="15 16">NRRL 28638</strain>
    </source>
</reference>
<comment type="subcellular location">
    <subcellularLocation>
        <location evidence="1">Peroxisome</location>
    </subcellularLocation>
</comment>
<feature type="domain" description="Thiolase C-terminal" evidence="14">
    <location>
        <begin position="292"/>
        <end position="411"/>
    </location>
</feature>
<proteinExistence type="inferred from homology"/>
<feature type="active site" description="Proton acceptor" evidence="11">
    <location>
        <position position="399"/>
    </location>
</feature>
<dbReference type="Pfam" id="PF02803">
    <property type="entry name" value="Thiolase_C"/>
    <property type="match status" value="1"/>
</dbReference>
<dbReference type="Gene3D" id="3.40.47.10">
    <property type="match status" value="2"/>
</dbReference>
<evidence type="ECO:0000256" key="4">
    <source>
        <dbReference type="ARBA" id="ARBA00022679"/>
    </source>
</evidence>
<keyword evidence="8" id="KW-0576">Peroxisome</keyword>
<keyword evidence="4 12" id="KW-0808">Transferase</keyword>
<dbReference type="OrthoDB" id="5404651at2759"/>
<evidence type="ECO:0000256" key="5">
    <source>
        <dbReference type="ARBA" id="ARBA00022832"/>
    </source>
</evidence>
<evidence type="ECO:0000313" key="15">
    <source>
        <dbReference type="EMBL" id="KXN66069.1"/>
    </source>
</evidence>
<dbReference type="PANTHER" id="PTHR43853:SF8">
    <property type="entry name" value="3-KETOACYL-COA THIOLASE, PEROXISOMAL"/>
    <property type="match status" value="1"/>
</dbReference>
<dbReference type="GO" id="GO:0010124">
    <property type="term" value="P:phenylacetate catabolic process"/>
    <property type="evidence" value="ECO:0007669"/>
    <property type="project" value="TreeGrafter"/>
</dbReference>
<comment type="pathway">
    <text evidence="2">Lipid metabolism; fatty acid metabolism.</text>
</comment>
<comment type="catalytic activity">
    <reaction evidence="10">
        <text>an acyl-CoA + acetyl-CoA = a 3-oxoacyl-CoA + CoA</text>
        <dbReference type="Rhea" id="RHEA:21564"/>
        <dbReference type="ChEBI" id="CHEBI:57287"/>
        <dbReference type="ChEBI" id="CHEBI:57288"/>
        <dbReference type="ChEBI" id="CHEBI:58342"/>
        <dbReference type="ChEBI" id="CHEBI:90726"/>
        <dbReference type="EC" id="2.3.1.16"/>
    </reaction>
</comment>
<dbReference type="Proteomes" id="UP000070444">
    <property type="component" value="Unassembled WGS sequence"/>
</dbReference>
<keyword evidence="16" id="KW-1185">Reference proteome</keyword>
<gene>
    <name evidence="15" type="ORF">CONCODRAFT_80605</name>
</gene>
<dbReference type="STRING" id="796925.A0A137NTK6"/>
<evidence type="ECO:0000256" key="9">
    <source>
        <dbReference type="ARBA" id="ARBA00023315"/>
    </source>
</evidence>
<dbReference type="GO" id="GO:0003988">
    <property type="term" value="F:acetyl-CoA C-acyltransferase activity"/>
    <property type="evidence" value="ECO:0007669"/>
    <property type="project" value="UniProtKB-EC"/>
</dbReference>
<dbReference type="EMBL" id="KQ964771">
    <property type="protein sequence ID" value="KXN66069.1"/>
    <property type="molecule type" value="Genomic_DNA"/>
</dbReference>
<evidence type="ECO:0000256" key="12">
    <source>
        <dbReference type="RuleBase" id="RU003557"/>
    </source>
</evidence>
<protein>
    <submittedName>
        <fullName evidence="15">Thiolase</fullName>
    </submittedName>
</protein>
<dbReference type="InterPro" id="IPR020616">
    <property type="entry name" value="Thiolase_N"/>
</dbReference>